<keyword evidence="3" id="KW-1185">Reference proteome</keyword>
<accession>A0A0N4YGQ5</accession>
<dbReference type="Gene3D" id="1.10.245.10">
    <property type="entry name" value="SWIB/MDM2 domain"/>
    <property type="match status" value="1"/>
</dbReference>
<dbReference type="InterPro" id="IPR036885">
    <property type="entry name" value="SWIB_MDM2_dom_sf"/>
</dbReference>
<dbReference type="OMA" id="HSNHEIM"/>
<dbReference type="AlphaFoldDB" id="A0A0N4YGQ5"/>
<sequence length="90" mass="10452">MNSDKENRTPKANESKKKGKNDNLTKVCLLSEELQSVVGARFLRRCDVISKMWQYIKANKLLDPKNKRFCLVDDKLRGVFGPCKRFRAFS</sequence>
<evidence type="ECO:0000313" key="4">
    <source>
        <dbReference type="WBParaSite" id="NBR_0001600201-mRNA-1"/>
    </source>
</evidence>
<dbReference type="InterPro" id="IPR019835">
    <property type="entry name" value="SWIB_domain"/>
</dbReference>
<dbReference type="Proteomes" id="UP000271162">
    <property type="component" value="Unassembled WGS sequence"/>
</dbReference>
<dbReference type="WBParaSite" id="NBR_0001600201-mRNA-1">
    <property type="protein sequence ID" value="NBR_0001600201-mRNA-1"/>
    <property type="gene ID" value="NBR_0001600201"/>
</dbReference>
<evidence type="ECO:0000259" key="1">
    <source>
        <dbReference type="PROSITE" id="PS51925"/>
    </source>
</evidence>
<reference evidence="4" key="1">
    <citation type="submission" date="2017-02" db="UniProtKB">
        <authorList>
            <consortium name="WormBaseParasite"/>
        </authorList>
    </citation>
    <scope>IDENTIFICATION</scope>
</reference>
<evidence type="ECO:0000313" key="3">
    <source>
        <dbReference type="Proteomes" id="UP000271162"/>
    </source>
</evidence>
<dbReference type="STRING" id="27835.A0A0N4YGQ5"/>
<evidence type="ECO:0000313" key="2">
    <source>
        <dbReference type="EMBL" id="VDL79597.1"/>
    </source>
</evidence>
<name>A0A0N4YGQ5_NIPBR</name>
<protein>
    <submittedName>
        <fullName evidence="4">SWIB domain-containing protein</fullName>
    </submittedName>
</protein>
<feature type="domain" description="DM2" evidence="1">
    <location>
        <begin position="23"/>
        <end position="90"/>
    </location>
</feature>
<proteinExistence type="predicted"/>
<dbReference type="InterPro" id="IPR003121">
    <property type="entry name" value="SWIB_MDM2_domain"/>
</dbReference>
<dbReference type="PANTHER" id="PTHR13844">
    <property type="entry name" value="SWI/SNF-RELATED MATRIX-ASSOCIATED ACTIN-DEPENDENT REGULATOR OF CHROMATIN SUBFAMILY D"/>
    <property type="match status" value="1"/>
</dbReference>
<gene>
    <name evidence="2" type="ORF">NBR_LOCUS16003</name>
</gene>
<dbReference type="CDD" id="cd10567">
    <property type="entry name" value="SWIB-MDM2_like"/>
    <property type="match status" value="1"/>
</dbReference>
<dbReference type="PROSITE" id="PS51925">
    <property type="entry name" value="SWIB_MDM2"/>
    <property type="match status" value="1"/>
</dbReference>
<dbReference type="EMBL" id="UYSL01021991">
    <property type="protein sequence ID" value="VDL79597.1"/>
    <property type="molecule type" value="Genomic_DNA"/>
</dbReference>
<reference evidence="2 3" key="2">
    <citation type="submission" date="2018-11" db="EMBL/GenBank/DDBJ databases">
        <authorList>
            <consortium name="Pathogen Informatics"/>
        </authorList>
    </citation>
    <scope>NUCLEOTIDE SEQUENCE [LARGE SCALE GENOMIC DNA]</scope>
</reference>
<organism evidence="4">
    <name type="scientific">Nippostrongylus brasiliensis</name>
    <name type="common">Rat hookworm</name>
    <dbReference type="NCBI Taxonomy" id="27835"/>
    <lineage>
        <taxon>Eukaryota</taxon>
        <taxon>Metazoa</taxon>
        <taxon>Ecdysozoa</taxon>
        <taxon>Nematoda</taxon>
        <taxon>Chromadorea</taxon>
        <taxon>Rhabditida</taxon>
        <taxon>Rhabditina</taxon>
        <taxon>Rhabditomorpha</taxon>
        <taxon>Strongyloidea</taxon>
        <taxon>Heligmosomidae</taxon>
        <taxon>Nippostrongylus</taxon>
    </lineage>
</organism>
<dbReference type="SMART" id="SM00151">
    <property type="entry name" value="SWIB"/>
    <property type="match status" value="1"/>
</dbReference>
<dbReference type="SUPFAM" id="SSF47592">
    <property type="entry name" value="SWIB/MDM2 domain"/>
    <property type="match status" value="1"/>
</dbReference>
<dbReference type="Pfam" id="PF02201">
    <property type="entry name" value="SWIB"/>
    <property type="match status" value="1"/>
</dbReference>